<name>A0AA39CGN2_9EURO</name>
<sequence length="139" mass="15694">MLGLARLKVPSVKRFYRATEELFPDVIDKVTVLEFTDAAIEGNLKNQIDLREPAMIALFGPRNLLNTAKSGKKTEFIPHPDDLTIIDRLNTALLPRLSSYNQPSPFSPPCGIMSLMLRPIPTPIQISQHRHQGSFYDCY</sequence>
<protein>
    <submittedName>
        <fullName evidence="1">Uncharacterized protein</fullName>
    </submittedName>
</protein>
<comment type="caution">
    <text evidence="1">The sequence shown here is derived from an EMBL/GenBank/DDBJ whole genome shotgun (WGS) entry which is preliminary data.</text>
</comment>
<reference evidence="1" key="1">
    <citation type="submission" date="2022-10" db="EMBL/GenBank/DDBJ databases">
        <title>Culturing micro-colonial fungi from biological soil crusts in the Mojave desert and describing Neophaeococcomyces mojavensis, and introducing the new genera and species Taxawa tesnikishii.</title>
        <authorList>
            <person name="Kurbessoian T."/>
            <person name="Stajich J.E."/>
        </authorList>
    </citation>
    <scope>NUCLEOTIDE SEQUENCE</scope>
    <source>
        <strain evidence="1">TK_41</strain>
    </source>
</reference>
<organism evidence="1 2">
    <name type="scientific">Cladophialophora chaetospira</name>
    <dbReference type="NCBI Taxonomy" id="386627"/>
    <lineage>
        <taxon>Eukaryota</taxon>
        <taxon>Fungi</taxon>
        <taxon>Dikarya</taxon>
        <taxon>Ascomycota</taxon>
        <taxon>Pezizomycotina</taxon>
        <taxon>Eurotiomycetes</taxon>
        <taxon>Chaetothyriomycetidae</taxon>
        <taxon>Chaetothyriales</taxon>
        <taxon>Herpotrichiellaceae</taxon>
        <taxon>Cladophialophora</taxon>
    </lineage>
</organism>
<proteinExistence type="predicted"/>
<keyword evidence="2" id="KW-1185">Reference proteome</keyword>
<dbReference type="EMBL" id="JAPDRK010000011">
    <property type="protein sequence ID" value="KAJ9607557.1"/>
    <property type="molecule type" value="Genomic_DNA"/>
</dbReference>
<evidence type="ECO:0000313" key="2">
    <source>
        <dbReference type="Proteomes" id="UP001172673"/>
    </source>
</evidence>
<dbReference type="Proteomes" id="UP001172673">
    <property type="component" value="Unassembled WGS sequence"/>
</dbReference>
<accession>A0AA39CGN2</accession>
<gene>
    <name evidence="1" type="ORF">H2200_007635</name>
</gene>
<dbReference type="AlphaFoldDB" id="A0AA39CGN2"/>
<evidence type="ECO:0000313" key="1">
    <source>
        <dbReference type="EMBL" id="KAJ9607557.1"/>
    </source>
</evidence>